<evidence type="ECO:0000313" key="8">
    <source>
        <dbReference type="Proteomes" id="UP000789342"/>
    </source>
</evidence>
<comment type="caution">
    <text evidence="7">The sequence shown here is derived from an EMBL/GenBank/DDBJ whole genome shotgun (WGS) entry which is preliminary data.</text>
</comment>
<evidence type="ECO:0000256" key="2">
    <source>
        <dbReference type="ARBA" id="ARBA00008999"/>
    </source>
</evidence>
<dbReference type="GO" id="GO:1990481">
    <property type="term" value="P:mRNA pseudouridine synthesis"/>
    <property type="evidence" value="ECO:0007669"/>
    <property type="project" value="TreeGrafter"/>
</dbReference>
<dbReference type="SUPFAM" id="SSF55120">
    <property type="entry name" value="Pseudouridine synthase"/>
    <property type="match status" value="1"/>
</dbReference>
<dbReference type="Proteomes" id="UP000789342">
    <property type="component" value="Unassembled WGS sequence"/>
</dbReference>
<proteinExistence type="inferred from homology"/>
<evidence type="ECO:0000313" key="7">
    <source>
        <dbReference type="EMBL" id="CAG8714874.1"/>
    </source>
</evidence>
<keyword evidence="4" id="KW-0819">tRNA processing</keyword>
<dbReference type="AlphaFoldDB" id="A0A9N9I098"/>
<dbReference type="EMBL" id="CAJVPV010020505">
    <property type="protein sequence ID" value="CAG8714874.1"/>
    <property type="molecule type" value="Genomic_DNA"/>
</dbReference>
<keyword evidence="5" id="KW-0413">Isomerase</keyword>
<evidence type="ECO:0000256" key="4">
    <source>
        <dbReference type="ARBA" id="ARBA00022694"/>
    </source>
</evidence>
<evidence type="ECO:0000256" key="1">
    <source>
        <dbReference type="ARBA" id="ARBA00001166"/>
    </source>
</evidence>
<dbReference type="PANTHER" id="PTHR13767">
    <property type="entry name" value="TRNA-PSEUDOURIDINE SYNTHASE"/>
    <property type="match status" value="1"/>
</dbReference>
<dbReference type="InterPro" id="IPR014780">
    <property type="entry name" value="tRNA_psdUridine_synth_TruB"/>
</dbReference>
<dbReference type="Gene3D" id="3.30.2350.10">
    <property type="entry name" value="Pseudouridine synthase"/>
    <property type="match status" value="1"/>
</dbReference>
<feature type="domain" description="Pseudouridine synthase II N-terminal" evidence="6">
    <location>
        <begin position="63"/>
        <end position="142"/>
    </location>
</feature>
<dbReference type="EC" id="5.4.99.25" evidence="3"/>
<dbReference type="GO" id="GO:0005634">
    <property type="term" value="C:nucleus"/>
    <property type="evidence" value="ECO:0007669"/>
    <property type="project" value="TreeGrafter"/>
</dbReference>
<comment type="similarity">
    <text evidence="2">Belongs to the pseudouridine synthase TruB family.</text>
</comment>
<keyword evidence="8" id="KW-1185">Reference proteome</keyword>
<dbReference type="GO" id="GO:0003723">
    <property type="term" value="F:RNA binding"/>
    <property type="evidence" value="ECO:0007669"/>
    <property type="project" value="InterPro"/>
</dbReference>
<dbReference type="Pfam" id="PF01509">
    <property type="entry name" value="TruB_N"/>
    <property type="match status" value="1"/>
</dbReference>
<name>A0A9N9I098_9GLOM</name>
<dbReference type="PANTHER" id="PTHR13767:SF2">
    <property type="entry name" value="PSEUDOURIDYLATE SYNTHASE TRUB1"/>
    <property type="match status" value="1"/>
</dbReference>
<dbReference type="InterPro" id="IPR020103">
    <property type="entry name" value="PsdUridine_synth_cat_dom_sf"/>
</dbReference>
<dbReference type="InterPro" id="IPR002501">
    <property type="entry name" value="PsdUridine_synth_N"/>
</dbReference>
<comment type="catalytic activity">
    <reaction evidence="1">
        <text>a uridine in mRNA = a pseudouridine in mRNA</text>
        <dbReference type="Rhea" id="RHEA:56644"/>
        <dbReference type="Rhea" id="RHEA-COMP:14658"/>
        <dbReference type="Rhea" id="RHEA-COMP:14659"/>
        <dbReference type="ChEBI" id="CHEBI:65314"/>
        <dbReference type="ChEBI" id="CHEBI:65315"/>
    </reaction>
</comment>
<feature type="non-terminal residue" evidence="7">
    <location>
        <position position="1"/>
    </location>
</feature>
<organism evidence="7 8">
    <name type="scientific">Acaulospora morrowiae</name>
    <dbReference type="NCBI Taxonomy" id="94023"/>
    <lineage>
        <taxon>Eukaryota</taxon>
        <taxon>Fungi</taxon>
        <taxon>Fungi incertae sedis</taxon>
        <taxon>Mucoromycota</taxon>
        <taxon>Glomeromycotina</taxon>
        <taxon>Glomeromycetes</taxon>
        <taxon>Diversisporales</taxon>
        <taxon>Acaulosporaceae</taxon>
        <taxon>Acaulospora</taxon>
    </lineage>
</organism>
<evidence type="ECO:0000259" key="6">
    <source>
        <dbReference type="Pfam" id="PF01509"/>
    </source>
</evidence>
<gene>
    <name evidence="7" type="ORF">AMORRO_LOCUS12935</name>
</gene>
<evidence type="ECO:0000256" key="5">
    <source>
        <dbReference type="ARBA" id="ARBA00023235"/>
    </source>
</evidence>
<dbReference type="GO" id="GO:0006400">
    <property type="term" value="P:tRNA modification"/>
    <property type="evidence" value="ECO:0007669"/>
    <property type="project" value="TreeGrafter"/>
</dbReference>
<evidence type="ECO:0000256" key="3">
    <source>
        <dbReference type="ARBA" id="ARBA00012787"/>
    </source>
</evidence>
<sequence length="201" mass="22801">MAKKEKVHGLFALNKPKGLTIRQVLEFINQTFRRHAEATRPEMTRRQVVELGSCITSTTKSWCTGVFVVGVNQGNRLLKEQEKMNEIIHATAMLGFSTTTNDFRGTLVDTVSASHISRETVADFLPNLIGKVYNREISKSATAPQPAERPPWISNLNSIGKKRKKKLLKEYSRPMPSSQIIEYTAPTKIYRLELKDFSKLH</sequence>
<dbReference type="OrthoDB" id="9995526at2759"/>
<dbReference type="GO" id="GO:0160148">
    <property type="term" value="F:tRNA pseudouridine(55) synthase activity"/>
    <property type="evidence" value="ECO:0007669"/>
    <property type="project" value="UniProtKB-EC"/>
</dbReference>
<reference evidence="7" key="1">
    <citation type="submission" date="2021-06" db="EMBL/GenBank/DDBJ databases">
        <authorList>
            <person name="Kallberg Y."/>
            <person name="Tangrot J."/>
            <person name="Rosling A."/>
        </authorList>
    </citation>
    <scope>NUCLEOTIDE SEQUENCE</scope>
    <source>
        <strain evidence="7">CL551</strain>
    </source>
</reference>
<accession>A0A9N9I098</accession>
<protein>
    <recommendedName>
        <fullName evidence="3">tRNA pseudouridine(55) synthase</fullName>
        <ecNumber evidence="3">5.4.99.25</ecNumber>
    </recommendedName>
</protein>